<accession>A0AAW0ZFQ5</accession>
<dbReference type="AlphaFoldDB" id="A0AAW0ZFQ5"/>
<feature type="compositionally biased region" description="Basic and acidic residues" evidence="1">
    <location>
        <begin position="69"/>
        <end position="78"/>
    </location>
</feature>
<name>A0AAW0ZFQ5_9HYME</name>
<organism evidence="2 3">
    <name type="scientific">Tetragonisca angustula</name>
    <dbReference type="NCBI Taxonomy" id="166442"/>
    <lineage>
        <taxon>Eukaryota</taxon>
        <taxon>Metazoa</taxon>
        <taxon>Ecdysozoa</taxon>
        <taxon>Arthropoda</taxon>
        <taxon>Hexapoda</taxon>
        <taxon>Insecta</taxon>
        <taxon>Pterygota</taxon>
        <taxon>Neoptera</taxon>
        <taxon>Endopterygota</taxon>
        <taxon>Hymenoptera</taxon>
        <taxon>Apocrita</taxon>
        <taxon>Aculeata</taxon>
        <taxon>Apoidea</taxon>
        <taxon>Anthophila</taxon>
        <taxon>Apidae</taxon>
        <taxon>Tetragonisca</taxon>
    </lineage>
</organism>
<evidence type="ECO:0000256" key="1">
    <source>
        <dbReference type="SAM" id="MobiDB-lite"/>
    </source>
</evidence>
<reference evidence="2 3" key="1">
    <citation type="submission" date="2024-05" db="EMBL/GenBank/DDBJ databases">
        <title>The nuclear and mitochondrial genome assemblies of Tetragonisca angustula (Apidae: Meliponini), a tiny yet remarkable pollinator in the Neotropics.</title>
        <authorList>
            <person name="Ferrari R."/>
            <person name="Ricardo P.C."/>
            <person name="Dias F.C."/>
            <person name="Araujo N.S."/>
            <person name="Soares D.O."/>
            <person name="Zhou Q.-S."/>
            <person name="Zhu C.-D."/>
            <person name="Coutinho L."/>
            <person name="Airas M.C."/>
            <person name="Batista T.M."/>
        </authorList>
    </citation>
    <scope>NUCLEOTIDE SEQUENCE [LARGE SCALE GENOMIC DNA]</scope>
    <source>
        <strain evidence="2">ASF017062</strain>
        <tissue evidence="2">Abdomen</tissue>
    </source>
</reference>
<keyword evidence="3" id="KW-1185">Reference proteome</keyword>
<proteinExistence type="predicted"/>
<feature type="region of interest" description="Disordered" evidence="1">
    <location>
        <begin position="17"/>
        <end position="88"/>
    </location>
</feature>
<dbReference type="Proteomes" id="UP001432146">
    <property type="component" value="Unassembled WGS sequence"/>
</dbReference>
<comment type="caution">
    <text evidence="2">The sequence shown here is derived from an EMBL/GenBank/DDBJ whole genome shotgun (WGS) entry which is preliminary data.</text>
</comment>
<evidence type="ECO:0000313" key="3">
    <source>
        <dbReference type="Proteomes" id="UP001432146"/>
    </source>
</evidence>
<gene>
    <name evidence="2" type="ORF">QLX08_009511</name>
</gene>
<protein>
    <submittedName>
        <fullName evidence="2">Uncharacterized protein</fullName>
    </submittedName>
</protein>
<dbReference type="EMBL" id="JAWNGG020000211">
    <property type="protein sequence ID" value="KAK9296520.1"/>
    <property type="molecule type" value="Genomic_DNA"/>
</dbReference>
<evidence type="ECO:0000313" key="2">
    <source>
        <dbReference type="EMBL" id="KAK9296520.1"/>
    </source>
</evidence>
<sequence length="88" mass="9723">MRDVLELPLETERQVDTMQSDGWDTTCPAPGTNGHPGPFQEDELDSKTGSLNARRLERSQTGARFPSGGKHDGQRLETRTLGNATKRN</sequence>